<gene>
    <name evidence="1" type="ORF">MWN33_06360</name>
</gene>
<keyword evidence="2" id="KW-1185">Reference proteome</keyword>
<comment type="caution">
    <text evidence="1">The sequence shown here is derived from an EMBL/GenBank/DDBJ whole genome shotgun (WGS) entry which is preliminary data.</text>
</comment>
<evidence type="ECO:0008006" key="3">
    <source>
        <dbReference type="Google" id="ProtNLM"/>
    </source>
</evidence>
<dbReference type="EMBL" id="JALKCG010000001">
    <property type="protein sequence ID" value="MCK0207654.1"/>
    <property type="molecule type" value="Genomic_DNA"/>
</dbReference>
<proteinExistence type="predicted"/>
<evidence type="ECO:0000313" key="1">
    <source>
        <dbReference type="EMBL" id="MCK0207654.1"/>
    </source>
</evidence>
<dbReference type="SUPFAM" id="SSF52540">
    <property type="entry name" value="P-loop containing nucleoside triphosphate hydrolases"/>
    <property type="match status" value="1"/>
</dbReference>
<dbReference type="Proteomes" id="UP001202867">
    <property type="component" value="Unassembled WGS sequence"/>
</dbReference>
<dbReference type="RefSeq" id="WP_247199583.1">
    <property type="nucleotide sequence ID" value="NZ_JALKCG010000001.1"/>
</dbReference>
<dbReference type="InterPro" id="IPR027417">
    <property type="entry name" value="P-loop_NTPase"/>
</dbReference>
<sequence>MSLFGKGWPLFKNRGPRHHVLITGTGRAGTSFLMQLLTRLDFDTGFSKKVPDLNPIARAGFETDPRRPDAPYVVKSPWICDYIEEVLANPAIRIDHVFVPVRNFEAAAASRAHVQKENTGQEDGGIAVPGGLWDTTRAADQTQVLRERFTRLVEHLVRADIETTFLWYPRLTQDPAYLHAKLGRGLKMPELDSFTRTFEEIVRPDWVHSFTPDDRNAEG</sequence>
<accession>A0ABT0DKD4</accession>
<organism evidence="1 2">
    <name type="scientific">Ancylobacter koreensis</name>
    <dbReference type="NCBI Taxonomy" id="266121"/>
    <lineage>
        <taxon>Bacteria</taxon>
        <taxon>Pseudomonadati</taxon>
        <taxon>Pseudomonadota</taxon>
        <taxon>Alphaproteobacteria</taxon>
        <taxon>Hyphomicrobiales</taxon>
        <taxon>Xanthobacteraceae</taxon>
        <taxon>Ancylobacter</taxon>
    </lineage>
</organism>
<evidence type="ECO:0000313" key="2">
    <source>
        <dbReference type="Proteomes" id="UP001202867"/>
    </source>
</evidence>
<name>A0ABT0DKD4_9HYPH</name>
<protein>
    <recommendedName>
        <fullName evidence="3">Sulfotransferase family protein</fullName>
    </recommendedName>
</protein>
<reference evidence="2" key="1">
    <citation type="submission" date="2023-07" db="EMBL/GenBank/DDBJ databases">
        <title>Ancylobacter moscoviensis sp. nov., facultatively methylotrophic bacteria from activated sludge and the reclassification of Starkeya novella (Starkey 1934) Kelly et al. 2000 as Ancylobacter novellus comb. nov., Starkeya koreensis Im et al. 2006 as Ancylobacter koreensis comb.nov., Angulomicrobium tetraedrale Vasil'eva et al. 1986 as Ancylobacter tetraedralis comb. nov., Angulomicrobium amanitiforme Fritz et al. 2004 as Ancylobacter amanitiformis comb. nov. and Methylorhabdus multivorans Doronina et al. 1996 as Ancylobacter multivorans comb. nov. and emended description of the genus Ancylobacter.</title>
        <authorList>
            <person name="Doronina N."/>
            <person name="Chemodurova A."/>
            <person name="Grouzdev D."/>
            <person name="Koziaeva V."/>
            <person name="Shi W."/>
            <person name="Wu L."/>
            <person name="Kaparullina E."/>
        </authorList>
    </citation>
    <scope>NUCLEOTIDE SEQUENCE [LARGE SCALE GENOMIC DNA]</scope>
    <source>
        <strain evidence="2">Jip08</strain>
    </source>
</reference>
<dbReference type="Gene3D" id="3.40.50.300">
    <property type="entry name" value="P-loop containing nucleotide triphosphate hydrolases"/>
    <property type="match status" value="1"/>
</dbReference>